<accession>A0AAN7ZI59</accession>
<dbReference type="Gene3D" id="3.90.1200.10">
    <property type="match status" value="1"/>
</dbReference>
<reference evidence="2 3" key="1">
    <citation type="journal article" date="2024" name="Insects">
        <title>An Improved Chromosome-Level Genome Assembly of the Firefly Pyrocoelia pectoralis.</title>
        <authorList>
            <person name="Fu X."/>
            <person name="Meyer-Rochow V.B."/>
            <person name="Ballantyne L."/>
            <person name="Zhu X."/>
        </authorList>
    </citation>
    <scope>NUCLEOTIDE SEQUENCE [LARGE SCALE GENOMIC DNA]</scope>
    <source>
        <strain evidence="2">XCY_ONT2</strain>
    </source>
</reference>
<dbReference type="SMART" id="SM00587">
    <property type="entry name" value="CHK"/>
    <property type="match status" value="1"/>
</dbReference>
<dbReference type="Proteomes" id="UP001329430">
    <property type="component" value="Chromosome 8"/>
</dbReference>
<name>A0AAN7ZI59_9COLE</name>
<dbReference type="InterPro" id="IPR015897">
    <property type="entry name" value="CHK_kinase-like"/>
</dbReference>
<proteinExistence type="predicted"/>
<comment type="caution">
    <text evidence="2">The sequence shown here is derived from an EMBL/GenBank/DDBJ whole genome shotgun (WGS) entry which is preliminary data.</text>
</comment>
<dbReference type="EMBL" id="JAVRBK010000008">
    <property type="protein sequence ID" value="KAK5639863.1"/>
    <property type="molecule type" value="Genomic_DNA"/>
</dbReference>
<dbReference type="SUPFAM" id="SSF56112">
    <property type="entry name" value="Protein kinase-like (PK-like)"/>
    <property type="match status" value="1"/>
</dbReference>
<evidence type="ECO:0000313" key="3">
    <source>
        <dbReference type="Proteomes" id="UP001329430"/>
    </source>
</evidence>
<gene>
    <name evidence="2" type="ORF">RI129_010674</name>
</gene>
<feature type="domain" description="CHK kinase-like" evidence="1">
    <location>
        <begin position="125"/>
        <end position="312"/>
    </location>
</feature>
<protein>
    <recommendedName>
        <fullName evidence="1">CHK kinase-like domain-containing protein</fullName>
    </recommendedName>
</protein>
<dbReference type="InterPro" id="IPR004119">
    <property type="entry name" value="EcKL"/>
</dbReference>
<dbReference type="AlphaFoldDB" id="A0AAN7ZI59"/>
<keyword evidence="3" id="KW-1185">Reference proteome</keyword>
<dbReference type="PANTHER" id="PTHR11012">
    <property type="entry name" value="PROTEIN KINASE-LIKE DOMAIN-CONTAINING"/>
    <property type="match status" value="1"/>
</dbReference>
<evidence type="ECO:0000313" key="2">
    <source>
        <dbReference type="EMBL" id="KAK5639863.1"/>
    </source>
</evidence>
<sequence>MSTAQTLITKDFLQSVLDAYFKRHVKITNFFTSNVVSTGENFCGQLSRIVVNYIIEDRDQNERLSMIAKISLEDETTASSLSAMRCFYNELGVYSEVLPAMYSLDYREKLAPKAIYISHNPKPTLLLEDLTPLGYKMQNRNDGLNVDHLLLAVKKLAYFHAASVAVYEKEPEKVTKYNTGMYYDNDVANYYISICFASLVEATQKITDLHKYGSKMECQKIKNKLFSSMKPSGTFNVLNHGDAWTNNCMFSYDSDGKPTDVLLLDFQFSAFSTPALDLHYLWVICTDVDTKTKHLGTVLSYYHRKLVKYMLKLQVKTVPPTINQLRSEFDRKAIFGFGAMLCTLPLFLGSKRSDATLIDFYRDGGPNTFRYSCFNNEKYIEHLKIMLPIYDNLGVFD</sequence>
<organism evidence="2 3">
    <name type="scientific">Pyrocoelia pectoralis</name>
    <dbReference type="NCBI Taxonomy" id="417401"/>
    <lineage>
        <taxon>Eukaryota</taxon>
        <taxon>Metazoa</taxon>
        <taxon>Ecdysozoa</taxon>
        <taxon>Arthropoda</taxon>
        <taxon>Hexapoda</taxon>
        <taxon>Insecta</taxon>
        <taxon>Pterygota</taxon>
        <taxon>Neoptera</taxon>
        <taxon>Endopterygota</taxon>
        <taxon>Coleoptera</taxon>
        <taxon>Polyphaga</taxon>
        <taxon>Elateriformia</taxon>
        <taxon>Elateroidea</taxon>
        <taxon>Lampyridae</taxon>
        <taxon>Lampyrinae</taxon>
        <taxon>Pyrocoelia</taxon>
    </lineage>
</organism>
<dbReference type="PANTHER" id="PTHR11012:SF56">
    <property type="entry name" value="CHK KINASE-LIKE DOMAIN-CONTAINING PROTEIN-RELATED"/>
    <property type="match status" value="1"/>
</dbReference>
<dbReference type="InterPro" id="IPR011009">
    <property type="entry name" value="Kinase-like_dom_sf"/>
</dbReference>
<evidence type="ECO:0000259" key="1">
    <source>
        <dbReference type="SMART" id="SM00587"/>
    </source>
</evidence>
<dbReference type="Pfam" id="PF02958">
    <property type="entry name" value="EcKL"/>
    <property type="match status" value="1"/>
</dbReference>